<gene>
    <name evidence="5" type="ORF">KQI88_06475</name>
</gene>
<dbReference type="CDD" id="cd03230">
    <property type="entry name" value="ABC_DR_subfamily_A"/>
    <property type="match status" value="1"/>
</dbReference>
<organism evidence="5 6">
    <name type="scientific">Alkaliphilus flagellatus</name>
    <dbReference type="NCBI Taxonomy" id="2841507"/>
    <lineage>
        <taxon>Bacteria</taxon>
        <taxon>Bacillati</taxon>
        <taxon>Bacillota</taxon>
        <taxon>Clostridia</taxon>
        <taxon>Peptostreptococcales</taxon>
        <taxon>Natronincolaceae</taxon>
        <taxon>Alkaliphilus</taxon>
    </lineage>
</organism>
<dbReference type="EMBL" id="JAHLQK010000002">
    <property type="protein sequence ID" value="MBU5676056.1"/>
    <property type="molecule type" value="Genomic_DNA"/>
</dbReference>
<accession>A0ABS6G0N0</accession>
<dbReference type="SMART" id="SM00382">
    <property type="entry name" value="AAA"/>
    <property type="match status" value="1"/>
</dbReference>
<evidence type="ECO:0000259" key="4">
    <source>
        <dbReference type="PROSITE" id="PS50893"/>
    </source>
</evidence>
<feature type="domain" description="ABC transporter" evidence="4">
    <location>
        <begin position="2"/>
        <end position="230"/>
    </location>
</feature>
<reference evidence="5 6" key="1">
    <citation type="submission" date="2021-06" db="EMBL/GenBank/DDBJ databases">
        <authorList>
            <person name="Sun Q."/>
            <person name="Li D."/>
        </authorList>
    </citation>
    <scope>NUCLEOTIDE SEQUENCE [LARGE SCALE GENOMIC DNA]</scope>
    <source>
        <strain evidence="5 6">MSJ-5</strain>
    </source>
</reference>
<dbReference type="PROSITE" id="PS50893">
    <property type="entry name" value="ABC_TRANSPORTER_2"/>
    <property type="match status" value="1"/>
</dbReference>
<protein>
    <submittedName>
        <fullName evidence="5">ABC transporter ATP-binding protein</fullName>
    </submittedName>
</protein>
<keyword evidence="1" id="KW-0813">Transport</keyword>
<name>A0ABS6G0N0_9FIRM</name>
<dbReference type="InterPro" id="IPR050763">
    <property type="entry name" value="ABC_transporter_ATP-binding"/>
</dbReference>
<dbReference type="Proteomes" id="UP000779508">
    <property type="component" value="Unassembled WGS sequence"/>
</dbReference>
<sequence>MIVVENLRFSYPYSKKEILKDLNFKVEKGQIFGFLGPSGAGKSTTQRILIGLMKHYEGKAIVMDKEIRDWRGDYYEKIGVSFELPNLYHKLTAIENLNFIRSFYNGPTEEPRKLLKLVGLEDKANIKVSKYSKGMKMRLNFVRSLIHQPQLIFLDEPTSGLDPVSGKRIKEIILQKKEEGKTIFLTTHNMQVAEELCDQVAFIVDGEIKLISSPKQLKLRGAKSIVTVEYESKGMILSKEFPLESIGENQQFIKCLQENKVKTMHSHEPTLEDVFIEVTGRGLI</sequence>
<comment type="caution">
    <text evidence="5">The sequence shown here is derived from an EMBL/GenBank/DDBJ whole genome shotgun (WGS) entry which is preliminary data.</text>
</comment>
<evidence type="ECO:0000313" key="6">
    <source>
        <dbReference type="Proteomes" id="UP000779508"/>
    </source>
</evidence>
<evidence type="ECO:0000256" key="3">
    <source>
        <dbReference type="ARBA" id="ARBA00022840"/>
    </source>
</evidence>
<keyword evidence="6" id="KW-1185">Reference proteome</keyword>
<dbReference type="Pfam" id="PF00005">
    <property type="entry name" value="ABC_tran"/>
    <property type="match status" value="1"/>
</dbReference>
<proteinExistence type="predicted"/>
<dbReference type="InterPro" id="IPR017871">
    <property type="entry name" value="ABC_transporter-like_CS"/>
</dbReference>
<evidence type="ECO:0000256" key="2">
    <source>
        <dbReference type="ARBA" id="ARBA00022741"/>
    </source>
</evidence>
<dbReference type="PANTHER" id="PTHR42711">
    <property type="entry name" value="ABC TRANSPORTER ATP-BINDING PROTEIN"/>
    <property type="match status" value="1"/>
</dbReference>
<dbReference type="InterPro" id="IPR003593">
    <property type="entry name" value="AAA+_ATPase"/>
</dbReference>
<keyword evidence="2" id="KW-0547">Nucleotide-binding</keyword>
<dbReference type="RefSeq" id="WP_216415537.1">
    <property type="nucleotide sequence ID" value="NZ_JAHLQK010000002.1"/>
</dbReference>
<keyword evidence="3 5" id="KW-0067">ATP-binding</keyword>
<dbReference type="PROSITE" id="PS00211">
    <property type="entry name" value="ABC_TRANSPORTER_1"/>
    <property type="match status" value="1"/>
</dbReference>
<dbReference type="InterPro" id="IPR003439">
    <property type="entry name" value="ABC_transporter-like_ATP-bd"/>
</dbReference>
<dbReference type="PANTHER" id="PTHR42711:SF18">
    <property type="entry name" value="ABC TRANSPORTER, ATP-BINDING PROTEIN"/>
    <property type="match status" value="1"/>
</dbReference>
<evidence type="ECO:0000313" key="5">
    <source>
        <dbReference type="EMBL" id="MBU5676056.1"/>
    </source>
</evidence>
<evidence type="ECO:0000256" key="1">
    <source>
        <dbReference type="ARBA" id="ARBA00022448"/>
    </source>
</evidence>
<dbReference type="GO" id="GO:0005524">
    <property type="term" value="F:ATP binding"/>
    <property type="evidence" value="ECO:0007669"/>
    <property type="project" value="UniProtKB-KW"/>
</dbReference>